<name>A0AAD7S851_9TELE</name>
<gene>
    <name evidence="3" type="ORF">AAFF_G00436570</name>
</gene>
<dbReference type="Proteomes" id="UP001221898">
    <property type="component" value="Unassembled WGS sequence"/>
</dbReference>
<dbReference type="PROSITE" id="PS50144">
    <property type="entry name" value="MATH"/>
    <property type="match status" value="1"/>
</dbReference>
<dbReference type="PROSITE" id="PS50060">
    <property type="entry name" value="MAM_2"/>
    <property type="match status" value="1"/>
</dbReference>
<dbReference type="InterPro" id="IPR013320">
    <property type="entry name" value="ConA-like_dom_sf"/>
</dbReference>
<dbReference type="SMART" id="SM00061">
    <property type="entry name" value="MATH"/>
    <property type="match status" value="1"/>
</dbReference>
<dbReference type="EMBL" id="JAINUG010000096">
    <property type="protein sequence ID" value="KAJ8397658.1"/>
    <property type="molecule type" value="Genomic_DNA"/>
</dbReference>
<protein>
    <submittedName>
        <fullName evidence="3">Uncharacterized protein</fullName>
    </submittedName>
</protein>
<evidence type="ECO:0000259" key="2">
    <source>
        <dbReference type="PROSITE" id="PS50144"/>
    </source>
</evidence>
<dbReference type="InterPro" id="IPR000998">
    <property type="entry name" value="MAM_dom"/>
</dbReference>
<dbReference type="Gene3D" id="2.60.210.10">
    <property type="entry name" value="Apoptosis, Tumor Necrosis Factor Receptor Associated Protein 2, Chain A"/>
    <property type="match status" value="1"/>
</dbReference>
<dbReference type="FunFam" id="2.60.210.10:FF:000009">
    <property type="entry name" value="Meprin A subunit"/>
    <property type="match status" value="1"/>
</dbReference>
<evidence type="ECO:0000313" key="4">
    <source>
        <dbReference type="Proteomes" id="UP001221898"/>
    </source>
</evidence>
<accession>A0AAD7S851</accession>
<dbReference type="GO" id="GO:0016020">
    <property type="term" value="C:membrane"/>
    <property type="evidence" value="ECO:0007669"/>
    <property type="project" value="InterPro"/>
</dbReference>
<dbReference type="Pfam" id="PF22486">
    <property type="entry name" value="MATH_2"/>
    <property type="match status" value="1"/>
</dbReference>
<keyword evidence="4" id="KW-1185">Reference proteome</keyword>
<dbReference type="Pfam" id="PF00629">
    <property type="entry name" value="MAM"/>
    <property type="match status" value="1"/>
</dbReference>
<dbReference type="Gene3D" id="2.60.120.200">
    <property type="match status" value="1"/>
</dbReference>
<dbReference type="SUPFAM" id="SSF49899">
    <property type="entry name" value="Concanavalin A-like lectins/glucanases"/>
    <property type="match status" value="1"/>
</dbReference>
<evidence type="ECO:0000313" key="3">
    <source>
        <dbReference type="EMBL" id="KAJ8397658.1"/>
    </source>
</evidence>
<comment type="caution">
    <text evidence="3">The sequence shown here is derived from an EMBL/GenBank/DDBJ whole genome shotgun (WGS) entry which is preliminary data.</text>
</comment>
<feature type="domain" description="MAM" evidence="1">
    <location>
        <begin position="1"/>
        <end position="84"/>
    </location>
</feature>
<proteinExistence type="predicted"/>
<dbReference type="AlphaFoldDB" id="A0AAD7S851"/>
<reference evidence="3" key="1">
    <citation type="journal article" date="2023" name="Science">
        <title>Genome structures resolve the early diversification of teleost fishes.</title>
        <authorList>
            <person name="Parey E."/>
            <person name="Louis A."/>
            <person name="Montfort J."/>
            <person name="Bouchez O."/>
            <person name="Roques C."/>
            <person name="Iampietro C."/>
            <person name="Lluch J."/>
            <person name="Castinel A."/>
            <person name="Donnadieu C."/>
            <person name="Desvignes T."/>
            <person name="Floi Bucao C."/>
            <person name="Jouanno E."/>
            <person name="Wen M."/>
            <person name="Mejri S."/>
            <person name="Dirks R."/>
            <person name="Jansen H."/>
            <person name="Henkel C."/>
            <person name="Chen W.J."/>
            <person name="Zahm M."/>
            <person name="Cabau C."/>
            <person name="Klopp C."/>
            <person name="Thompson A.W."/>
            <person name="Robinson-Rechavi M."/>
            <person name="Braasch I."/>
            <person name="Lecointre G."/>
            <person name="Bobe J."/>
            <person name="Postlethwait J.H."/>
            <person name="Berthelot C."/>
            <person name="Roest Crollius H."/>
            <person name="Guiguen Y."/>
        </authorList>
    </citation>
    <scope>NUCLEOTIDE SEQUENCE</scope>
    <source>
        <strain evidence="3">NC1722</strain>
    </source>
</reference>
<organism evidence="3 4">
    <name type="scientific">Aldrovandia affinis</name>
    <dbReference type="NCBI Taxonomy" id="143900"/>
    <lineage>
        <taxon>Eukaryota</taxon>
        <taxon>Metazoa</taxon>
        <taxon>Chordata</taxon>
        <taxon>Craniata</taxon>
        <taxon>Vertebrata</taxon>
        <taxon>Euteleostomi</taxon>
        <taxon>Actinopterygii</taxon>
        <taxon>Neopterygii</taxon>
        <taxon>Teleostei</taxon>
        <taxon>Notacanthiformes</taxon>
        <taxon>Halosauridae</taxon>
        <taxon>Aldrovandia</taxon>
    </lineage>
</organism>
<evidence type="ECO:0000259" key="1">
    <source>
        <dbReference type="PROSITE" id="PS50060"/>
    </source>
</evidence>
<dbReference type="InterPro" id="IPR008974">
    <property type="entry name" value="TRAF-like"/>
</dbReference>
<sequence>MTGSKKDRLVIWVKMDDGTGNVRKLMKMHTFWADDDHTWKIAHVPLEVGVKFRYAFQGVQGDPAQSSGGIFIDDISLTETRCHSAVWQIHNFSSVLETSNRSTVLLSPRFYSPEGYGFGLRLLPKSSYTDYTGGYAGLYFYLTSGENDGVLQWPAVNRQATITVMDQDPDIRLRMSSARSLTTDMMETPDGKFFWDNPAKTGTYDAACQCHRGNWKGWRNFIKHFDLHRRNYMKNDDLIIFIDFEDLTPLIKTEVPVSPKE</sequence>
<dbReference type="SUPFAM" id="SSF49599">
    <property type="entry name" value="TRAF domain-like"/>
    <property type="match status" value="1"/>
</dbReference>
<feature type="domain" description="MATH" evidence="2">
    <location>
        <begin position="82"/>
        <end position="244"/>
    </location>
</feature>
<dbReference type="InterPro" id="IPR002083">
    <property type="entry name" value="MATH/TRAF_dom"/>
</dbReference>